<evidence type="ECO:0000313" key="4">
    <source>
        <dbReference type="Proteomes" id="UP000198736"/>
    </source>
</evidence>
<dbReference type="InterPro" id="IPR014262">
    <property type="entry name" value="HAF_rpt"/>
</dbReference>
<dbReference type="Proteomes" id="UP000198736">
    <property type="component" value="Unassembled WGS sequence"/>
</dbReference>
<keyword evidence="2" id="KW-1133">Transmembrane helix</keyword>
<organism evidence="3 4">
    <name type="scientific">Candidatus Nitrospira nitrificans</name>
    <dbReference type="NCBI Taxonomy" id="1742973"/>
    <lineage>
        <taxon>Bacteria</taxon>
        <taxon>Pseudomonadati</taxon>
        <taxon>Nitrospirota</taxon>
        <taxon>Nitrospiria</taxon>
        <taxon>Nitrospirales</taxon>
        <taxon>Nitrospiraceae</taxon>
        <taxon>Nitrospira</taxon>
    </lineage>
</organism>
<dbReference type="AlphaFoldDB" id="A0A0S4LDJ1"/>
<gene>
    <name evidence="3" type="ORF">COMA2_180030</name>
</gene>
<dbReference type="EMBL" id="CZPZ01000010">
    <property type="protein sequence ID" value="CUS34680.1"/>
    <property type="molecule type" value="Genomic_DNA"/>
</dbReference>
<dbReference type="OrthoDB" id="8932882at2"/>
<reference evidence="4" key="1">
    <citation type="submission" date="2015-10" db="EMBL/GenBank/DDBJ databases">
        <authorList>
            <person name="Luecker S."/>
            <person name="Luecker S."/>
        </authorList>
    </citation>
    <scope>NUCLEOTIDE SEQUENCE [LARGE SCALE GENOMIC DNA]</scope>
</reference>
<evidence type="ECO:0000313" key="3">
    <source>
        <dbReference type="EMBL" id="CUS34680.1"/>
    </source>
</evidence>
<keyword evidence="2" id="KW-0472">Membrane</keyword>
<keyword evidence="2" id="KW-0812">Transmembrane</keyword>
<sequence>MAHVNLSRINFMIKAAEFRRSQNTPLTSLFFAGVWLLSLGTALGQTTRTEYLDANLGDKIEALGDLHERATQGFTTPARQVVGDESGKPVPVLVEIDRITHMFSTQSLQPTGNSNTSGGGLNINNDGSCIVGYQDNGDFTPFHAFRWTQTTGPVDLGTLDPPNNASRSSFATDTNQNCSVVVGFSDLTAGGATQHAFRWTQDGGMADLGVPTNGGPHSRALGVSGAGTVIVGDADFPAGGFTRKGAFRWTSGFFTDLIPGNTNSLATAVSTDGTVVVGQVGTSTASSAFRWVVPTPPVQPVMQPIGPLPGHTTAAATGVSDNGKIVVGISNPNFLQYQGTVLGWNQGIAFRWTQAKGIQDLRQILINGGVDMTGITLVSVTGMSRDGQWIQGAATTSQTGQGETVAYIAHVCDADIGGPCSTTGAAPFTLGASPNQLTVAAGNNGTSTITVTPNSGFTQPVTFSCSGLPQGAACSFNPATVTPAGAPITTTLTITTNGGPVALLSPGSSPTMFAYVLTPVGLMLIGGLWYRRRADSHTLWMAALLTSVIAMASCGSDDAPPPVPNSGSPPANGTPAGASHVTVTASSGSGNATVPITLTVTR</sequence>
<evidence type="ECO:0000256" key="1">
    <source>
        <dbReference type="SAM" id="MobiDB-lite"/>
    </source>
</evidence>
<dbReference type="NCBIfam" id="TIGR02913">
    <property type="entry name" value="HAF_rpt"/>
    <property type="match status" value="2"/>
</dbReference>
<keyword evidence="4" id="KW-1185">Reference proteome</keyword>
<feature type="region of interest" description="Disordered" evidence="1">
    <location>
        <begin position="558"/>
        <end position="587"/>
    </location>
</feature>
<feature type="transmembrane region" description="Helical" evidence="2">
    <location>
        <begin position="512"/>
        <end position="530"/>
    </location>
</feature>
<dbReference type="STRING" id="1742973.COMA2_180030"/>
<name>A0A0S4LDJ1_9BACT</name>
<accession>A0A0S4LDJ1</accession>
<protein>
    <submittedName>
        <fullName evidence="3">Uncharacterized protein</fullName>
    </submittedName>
</protein>
<dbReference type="RefSeq" id="WP_090895960.1">
    <property type="nucleotide sequence ID" value="NZ_CZPZ01000010.1"/>
</dbReference>
<evidence type="ECO:0000256" key="2">
    <source>
        <dbReference type="SAM" id="Phobius"/>
    </source>
</evidence>
<proteinExistence type="predicted"/>